<protein>
    <recommendedName>
        <fullName evidence="4">TNase-like domain-containing protein</fullName>
    </recommendedName>
</protein>
<dbReference type="PANTHER" id="PTHR12302">
    <property type="entry name" value="EBNA2 BINDING PROTEIN P100"/>
    <property type="match status" value="1"/>
</dbReference>
<dbReference type="Gene3D" id="2.40.50.90">
    <property type="match status" value="1"/>
</dbReference>
<evidence type="ECO:0000256" key="1">
    <source>
        <dbReference type="ARBA" id="ARBA00022722"/>
    </source>
</evidence>
<evidence type="ECO:0000256" key="3">
    <source>
        <dbReference type="ARBA" id="ARBA00022801"/>
    </source>
</evidence>
<dbReference type="InterPro" id="IPR035451">
    <property type="entry name" value="Ada-like_dom_sf"/>
</dbReference>
<dbReference type="PROSITE" id="PS50830">
    <property type="entry name" value="TNASE_3"/>
    <property type="match status" value="1"/>
</dbReference>
<dbReference type="AlphaFoldDB" id="A0A855X441"/>
<dbReference type="SMART" id="SM00318">
    <property type="entry name" value="SNc"/>
    <property type="match status" value="1"/>
</dbReference>
<reference evidence="5 6" key="1">
    <citation type="journal article" date="2018" name="ISME J.">
        <title>A methanotrophic archaeon couples anaerobic oxidation of methane to Fe(III) reduction.</title>
        <authorList>
            <person name="Cai C."/>
            <person name="Leu A.O."/>
            <person name="Xie G.J."/>
            <person name="Guo J."/>
            <person name="Feng Y."/>
            <person name="Zhao J.X."/>
            <person name="Tyson G.W."/>
            <person name="Yuan Z."/>
            <person name="Hu S."/>
        </authorList>
    </citation>
    <scope>NUCLEOTIDE SEQUENCE [LARGE SCALE GENOMIC DNA]</scope>
    <source>
        <strain evidence="5">FeB_12</strain>
    </source>
</reference>
<name>A0A855X441_9BACT</name>
<gene>
    <name evidence="5" type="ORF">C3F09_10630</name>
</gene>
<dbReference type="PANTHER" id="PTHR12302:SF3">
    <property type="entry name" value="SERINE_THREONINE-PROTEIN KINASE 31"/>
    <property type="match status" value="1"/>
</dbReference>
<dbReference type="GO" id="GO:0016787">
    <property type="term" value="F:hydrolase activity"/>
    <property type="evidence" value="ECO:0007669"/>
    <property type="project" value="UniProtKB-KW"/>
</dbReference>
<evidence type="ECO:0000313" key="6">
    <source>
        <dbReference type="Proteomes" id="UP000250918"/>
    </source>
</evidence>
<evidence type="ECO:0000259" key="4">
    <source>
        <dbReference type="PROSITE" id="PS50830"/>
    </source>
</evidence>
<dbReference type="Proteomes" id="UP000250918">
    <property type="component" value="Unassembled WGS sequence"/>
</dbReference>
<dbReference type="InterPro" id="IPR016071">
    <property type="entry name" value="Staphylococal_nuclease_OB-fold"/>
</dbReference>
<dbReference type="Gene3D" id="3.40.10.10">
    <property type="entry name" value="DNA Methylphosphotriester Repair Domain"/>
    <property type="match status" value="1"/>
</dbReference>
<feature type="domain" description="TNase-like" evidence="4">
    <location>
        <begin position="48"/>
        <end position="168"/>
    </location>
</feature>
<dbReference type="SUPFAM" id="SSF57884">
    <property type="entry name" value="Ada DNA repair protein, N-terminal domain (N-Ada 10)"/>
    <property type="match status" value="1"/>
</dbReference>
<accession>A0A855X441</accession>
<evidence type="ECO:0000313" key="5">
    <source>
        <dbReference type="EMBL" id="PWB69052.1"/>
    </source>
</evidence>
<keyword evidence="2" id="KW-0255">Endonuclease</keyword>
<dbReference type="EMBL" id="PQAP01000180">
    <property type="protein sequence ID" value="PWB69052.1"/>
    <property type="molecule type" value="Genomic_DNA"/>
</dbReference>
<keyword evidence="3" id="KW-0378">Hydrolase</keyword>
<evidence type="ECO:0000256" key="2">
    <source>
        <dbReference type="ARBA" id="ARBA00022759"/>
    </source>
</evidence>
<dbReference type="InterPro" id="IPR035437">
    <property type="entry name" value="SNase_OB-fold_sf"/>
</dbReference>
<dbReference type="SUPFAM" id="SSF50199">
    <property type="entry name" value="Staphylococcal nuclease"/>
    <property type="match status" value="1"/>
</dbReference>
<sequence length="223" mass="25436">MALWRKRPKRKKRLWGFLLIVVVAALVVSFRLVEKIGPEKKPGDRFTVKRVIDGDTVELLGGDRLRLLSVDTPEKGEKLHDEAMYLLADVAQGKPARIEFGKNRRDRYGRLLGYLYVDDTLLVNKMIVDSGMAYVYLFEDADLGRPEVKSILNAQRGAMARHAGLWSIKRAPEPYYIATEHSFRLHRPSCKSVTDLKPGHFRRFATREEGLAEGLSPCRNCKP</sequence>
<dbReference type="Pfam" id="PF00565">
    <property type="entry name" value="SNase"/>
    <property type="match status" value="1"/>
</dbReference>
<organism evidence="5 6">
    <name type="scientific">candidate division GN15 bacterium</name>
    <dbReference type="NCBI Taxonomy" id="2072418"/>
    <lineage>
        <taxon>Bacteria</taxon>
        <taxon>candidate division GN15</taxon>
    </lineage>
</organism>
<proteinExistence type="predicted"/>
<comment type="caution">
    <text evidence="5">The sequence shown here is derived from an EMBL/GenBank/DDBJ whole genome shotgun (WGS) entry which is preliminary data.</text>
</comment>
<dbReference type="GO" id="GO:0004519">
    <property type="term" value="F:endonuclease activity"/>
    <property type="evidence" value="ECO:0007669"/>
    <property type="project" value="UniProtKB-KW"/>
</dbReference>
<keyword evidence="1" id="KW-0540">Nuclease</keyword>